<evidence type="ECO:0000256" key="4">
    <source>
        <dbReference type="ARBA" id="ARBA00023004"/>
    </source>
</evidence>
<reference evidence="6 7" key="1">
    <citation type="submission" date="2016-03" db="EMBL/GenBank/DDBJ databases">
        <title>Fine-scale spatial genetic structure of a fungal parasite of coffee scale insects.</title>
        <authorList>
            <person name="Jackson D."/>
            <person name="Zemenick K.A."/>
            <person name="Malloure B."/>
            <person name="Quandt C.A."/>
            <person name="James T.Y."/>
        </authorList>
    </citation>
    <scope>NUCLEOTIDE SEQUENCE [LARGE SCALE GENOMIC DNA]</scope>
    <source>
        <strain evidence="6 7">UM487</strain>
    </source>
</reference>
<keyword evidence="5" id="KW-0411">Iron-sulfur</keyword>
<dbReference type="OrthoDB" id="1741334at2759"/>
<dbReference type="PANTHER" id="PTHR23264">
    <property type="entry name" value="NUCLEOTIDE-BINDING PROTEIN NBP35 YEAST -RELATED"/>
    <property type="match status" value="1"/>
</dbReference>
<accession>A0A179IGD2</accession>
<evidence type="ECO:0000256" key="3">
    <source>
        <dbReference type="ARBA" id="ARBA00022840"/>
    </source>
</evidence>
<dbReference type="Gene3D" id="3.40.50.300">
    <property type="entry name" value="P-loop containing nucleotide triphosphate hydrolases"/>
    <property type="match status" value="1"/>
</dbReference>
<keyword evidence="3" id="KW-0067">ATP-binding</keyword>
<dbReference type="OMA" id="KMCSEHS"/>
<protein>
    <submittedName>
        <fullName evidence="6">Uncharacterized protein</fullName>
    </submittedName>
</protein>
<dbReference type="Pfam" id="PF10609">
    <property type="entry name" value="ParA"/>
    <property type="match status" value="1"/>
</dbReference>
<dbReference type="InterPro" id="IPR019591">
    <property type="entry name" value="Mrp/NBP35_ATP-bd"/>
</dbReference>
<gene>
    <name evidence="6" type="ORF">LLEC1_00360</name>
</gene>
<proteinExistence type="predicted"/>
<keyword evidence="2" id="KW-0547">Nucleotide-binding</keyword>
<dbReference type="GO" id="GO:0005829">
    <property type="term" value="C:cytosol"/>
    <property type="evidence" value="ECO:0007669"/>
    <property type="project" value="TreeGrafter"/>
</dbReference>
<comment type="caution">
    <text evidence="6">The sequence shown here is derived from an EMBL/GenBank/DDBJ whole genome shotgun (WGS) entry which is preliminary data.</text>
</comment>
<keyword evidence="1" id="KW-0479">Metal-binding</keyword>
<evidence type="ECO:0000313" key="7">
    <source>
        <dbReference type="Proteomes" id="UP000243081"/>
    </source>
</evidence>
<dbReference type="Proteomes" id="UP000243081">
    <property type="component" value="Unassembled WGS sequence"/>
</dbReference>
<dbReference type="PANTHER" id="PTHR23264:SF35">
    <property type="entry name" value="CYTOSOLIC FE-S CLUSTER ASSEMBLY FACTOR NUBP1"/>
    <property type="match status" value="1"/>
</dbReference>
<sequence>MLVDTPPGTSDEHLSVNSFLRESGIDGAVVVTTPQEVSLLDVRKELDFCRKAGIRVLGLAENMSGFVCPNCKNESQIFKASTGGGRALAGEMGIPFLGAVPLDPRIRMACDYGESFFDSFPDSPACKAFQGVVRNLAKQLGLDTKNILPEQ</sequence>
<dbReference type="GO" id="GO:0051536">
    <property type="term" value="F:iron-sulfur cluster binding"/>
    <property type="evidence" value="ECO:0007669"/>
    <property type="project" value="UniProtKB-KW"/>
</dbReference>
<evidence type="ECO:0000313" key="6">
    <source>
        <dbReference type="EMBL" id="OAR00564.1"/>
    </source>
</evidence>
<evidence type="ECO:0000256" key="1">
    <source>
        <dbReference type="ARBA" id="ARBA00022723"/>
    </source>
</evidence>
<name>A0A179IGD2_CORDF</name>
<keyword evidence="7" id="KW-1185">Reference proteome</keyword>
<organism evidence="6 7">
    <name type="scientific">Cordyceps confragosa</name>
    <name type="common">Lecanicillium lecanii</name>
    <dbReference type="NCBI Taxonomy" id="2714763"/>
    <lineage>
        <taxon>Eukaryota</taxon>
        <taxon>Fungi</taxon>
        <taxon>Dikarya</taxon>
        <taxon>Ascomycota</taxon>
        <taxon>Pezizomycotina</taxon>
        <taxon>Sordariomycetes</taxon>
        <taxon>Hypocreomycetidae</taxon>
        <taxon>Hypocreales</taxon>
        <taxon>Cordycipitaceae</taxon>
        <taxon>Akanthomyces</taxon>
    </lineage>
</organism>
<keyword evidence="4" id="KW-0408">Iron</keyword>
<dbReference type="InterPro" id="IPR033756">
    <property type="entry name" value="YlxH/NBP35"/>
</dbReference>
<dbReference type="EMBL" id="LUKN01001643">
    <property type="protein sequence ID" value="OAR00564.1"/>
    <property type="molecule type" value="Genomic_DNA"/>
</dbReference>
<dbReference type="AlphaFoldDB" id="A0A179IGD2"/>
<dbReference type="GO" id="GO:0016226">
    <property type="term" value="P:iron-sulfur cluster assembly"/>
    <property type="evidence" value="ECO:0007669"/>
    <property type="project" value="InterPro"/>
</dbReference>
<dbReference type="SUPFAM" id="SSF52540">
    <property type="entry name" value="P-loop containing nucleoside triphosphate hydrolases"/>
    <property type="match status" value="1"/>
</dbReference>
<evidence type="ECO:0000256" key="2">
    <source>
        <dbReference type="ARBA" id="ARBA00022741"/>
    </source>
</evidence>
<dbReference type="GO" id="GO:0005524">
    <property type="term" value="F:ATP binding"/>
    <property type="evidence" value="ECO:0007669"/>
    <property type="project" value="UniProtKB-KW"/>
</dbReference>
<dbReference type="GO" id="GO:0046872">
    <property type="term" value="F:metal ion binding"/>
    <property type="evidence" value="ECO:0007669"/>
    <property type="project" value="UniProtKB-KW"/>
</dbReference>
<dbReference type="InterPro" id="IPR027417">
    <property type="entry name" value="P-loop_NTPase"/>
</dbReference>
<evidence type="ECO:0000256" key="5">
    <source>
        <dbReference type="ARBA" id="ARBA00023014"/>
    </source>
</evidence>
<dbReference type="GO" id="GO:0140663">
    <property type="term" value="F:ATP-dependent FeS chaperone activity"/>
    <property type="evidence" value="ECO:0007669"/>
    <property type="project" value="InterPro"/>
</dbReference>